<dbReference type="Proteomes" id="UP001295684">
    <property type="component" value="Unassembled WGS sequence"/>
</dbReference>
<feature type="compositionally biased region" description="Basic residues" evidence="1">
    <location>
        <begin position="134"/>
        <end position="157"/>
    </location>
</feature>
<proteinExistence type="predicted"/>
<organism evidence="2 3">
    <name type="scientific">Euplotes crassus</name>
    <dbReference type="NCBI Taxonomy" id="5936"/>
    <lineage>
        <taxon>Eukaryota</taxon>
        <taxon>Sar</taxon>
        <taxon>Alveolata</taxon>
        <taxon>Ciliophora</taxon>
        <taxon>Intramacronucleata</taxon>
        <taxon>Spirotrichea</taxon>
        <taxon>Hypotrichia</taxon>
        <taxon>Euplotida</taxon>
        <taxon>Euplotidae</taxon>
        <taxon>Moneuplotes</taxon>
    </lineage>
</organism>
<feature type="compositionally biased region" description="Polar residues" evidence="1">
    <location>
        <begin position="119"/>
        <end position="131"/>
    </location>
</feature>
<protein>
    <submittedName>
        <fullName evidence="2">Uncharacterized protein</fullName>
    </submittedName>
</protein>
<reference evidence="2" key="1">
    <citation type="submission" date="2023-07" db="EMBL/GenBank/DDBJ databases">
        <authorList>
            <consortium name="AG Swart"/>
            <person name="Singh M."/>
            <person name="Singh A."/>
            <person name="Seah K."/>
            <person name="Emmerich C."/>
        </authorList>
    </citation>
    <scope>NUCLEOTIDE SEQUENCE</scope>
    <source>
        <strain evidence="2">DP1</strain>
    </source>
</reference>
<dbReference type="EMBL" id="CAMPGE010011847">
    <property type="protein sequence ID" value="CAI2370649.1"/>
    <property type="molecule type" value="Genomic_DNA"/>
</dbReference>
<name>A0AAD1UKT0_EUPCR</name>
<evidence type="ECO:0000313" key="3">
    <source>
        <dbReference type="Proteomes" id="UP001295684"/>
    </source>
</evidence>
<accession>A0AAD1UKT0</accession>
<feature type="region of interest" description="Disordered" evidence="1">
    <location>
        <begin position="115"/>
        <end position="198"/>
    </location>
</feature>
<evidence type="ECO:0000256" key="1">
    <source>
        <dbReference type="SAM" id="MobiDB-lite"/>
    </source>
</evidence>
<comment type="caution">
    <text evidence="2">The sequence shown here is derived from an EMBL/GenBank/DDBJ whole genome shotgun (WGS) entry which is preliminary data.</text>
</comment>
<evidence type="ECO:0000313" key="2">
    <source>
        <dbReference type="EMBL" id="CAI2370649.1"/>
    </source>
</evidence>
<sequence>MKSDKIKEKLRRLRPRDSSLALESCSKRNQKRIRERCLKRSLMLLEKETLAKKSQQKSIFQLHYQIINILEDLAQRKKAIKRIMAKISEKTDSLESKMSKAYKRHQSERRICKPKLFRNKSSQNKKNTSQFYKPAKKKSLYKGRRVSQKKSKRKGKRPSIEIIVRSDKAGPKKYVSLRPNQKKTFNLDDSGGLKHLKK</sequence>
<gene>
    <name evidence="2" type="ORF">ECRASSUSDP1_LOCUS11966</name>
</gene>
<keyword evidence="3" id="KW-1185">Reference proteome</keyword>
<dbReference type="AlphaFoldDB" id="A0AAD1UKT0"/>